<dbReference type="FunFam" id="3.30.70.100:FF:000008">
    <property type="entry name" value="Copper transport protein ATOX1"/>
    <property type="match status" value="1"/>
</dbReference>
<gene>
    <name evidence="8" type="ORF">CJ030_MR5G017264</name>
</gene>
<protein>
    <submittedName>
        <fullName evidence="8">Heavy metal-associated isoprenylated plant protein 26</fullName>
    </submittedName>
</protein>
<dbReference type="CDD" id="cd00371">
    <property type="entry name" value="HMA"/>
    <property type="match status" value="1"/>
</dbReference>
<dbReference type="PANTHER" id="PTHR45868:SF86">
    <property type="entry name" value="HMA DOMAIN-CONTAINING PROTEIN"/>
    <property type="match status" value="1"/>
</dbReference>
<evidence type="ECO:0000256" key="2">
    <source>
        <dbReference type="ARBA" id="ARBA00022723"/>
    </source>
</evidence>
<evidence type="ECO:0000256" key="3">
    <source>
        <dbReference type="ARBA" id="ARBA00023288"/>
    </source>
</evidence>
<dbReference type="EMBL" id="RXIC02000023">
    <property type="protein sequence ID" value="KAB1214001.1"/>
    <property type="molecule type" value="Genomic_DNA"/>
</dbReference>
<evidence type="ECO:0000256" key="1">
    <source>
        <dbReference type="ARBA" id="ARBA00022481"/>
    </source>
</evidence>
<accession>A0A6A1VM99</accession>
<comment type="similarity">
    <text evidence="5">Belongs to the HIPP family.</text>
</comment>
<feature type="compositionally biased region" description="Basic and acidic residues" evidence="6">
    <location>
        <begin position="81"/>
        <end position="102"/>
    </location>
</feature>
<keyword evidence="1" id="KW-0488">Methylation</keyword>
<dbReference type="GO" id="GO:0046872">
    <property type="term" value="F:metal ion binding"/>
    <property type="evidence" value="ECO:0007669"/>
    <property type="project" value="UniProtKB-KW"/>
</dbReference>
<evidence type="ECO:0000256" key="4">
    <source>
        <dbReference type="ARBA" id="ARBA00023289"/>
    </source>
</evidence>
<evidence type="ECO:0000259" key="7">
    <source>
        <dbReference type="PROSITE" id="PS50846"/>
    </source>
</evidence>
<keyword evidence="2" id="KW-0479">Metal-binding</keyword>
<evidence type="ECO:0000313" key="9">
    <source>
        <dbReference type="Proteomes" id="UP000516437"/>
    </source>
</evidence>
<keyword evidence="9" id="KW-1185">Reference proteome</keyword>
<dbReference type="Pfam" id="PF00403">
    <property type="entry name" value="HMA"/>
    <property type="match status" value="1"/>
</dbReference>
<feature type="compositionally biased region" description="Polar residues" evidence="6">
    <location>
        <begin position="216"/>
        <end position="227"/>
    </location>
</feature>
<feature type="compositionally biased region" description="Basic and acidic residues" evidence="6">
    <location>
        <begin position="141"/>
        <end position="155"/>
    </location>
</feature>
<evidence type="ECO:0000256" key="6">
    <source>
        <dbReference type="SAM" id="MobiDB-lite"/>
    </source>
</evidence>
<feature type="compositionally biased region" description="Basic and acidic residues" evidence="6">
    <location>
        <begin position="110"/>
        <end position="123"/>
    </location>
</feature>
<feature type="compositionally biased region" description="Basic residues" evidence="6">
    <location>
        <begin position="164"/>
        <end position="173"/>
    </location>
</feature>
<dbReference type="Proteomes" id="UP000516437">
    <property type="component" value="Chromosome 5"/>
</dbReference>
<organism evidence="8 9">
    <name type="scientific">Morella rubra</name>
    <name type="common">Chinese bayberry</name>
    <dbReference type="NCBI Taxonomy" id="262757"/>
    <lineage>
        <taxon>Eukaryota</taxon>
        <taxon>Viridiplantae</taxon>
        <taxon>Streptophyta</taxon>
        <taxon>Embryophyta</taxon>
        <taxon>Tracheophyta</taxon>
        <taxon>Spermatophyta</taxon>
        <taxon>Magnoliopsida</taxon>
        <taxon>eudicotyledons</taxon>
        <taxon>Gunneridae</taxon>
        <taxon>Pentapetalae</taxon>
        <taxon>rosids</taxon>
        <taxon>fabids</taxon>
        <taxon>Fagales</taxon>
        <taxon>Myricaceae</taxon>
        <taxon>Morella</taxon>
    </lineage>
</organism>
<proteinExistence type="inferred from homology"/>
<dbReference type="PANTHER" id="PTHR45868">
    <property type="entry name" value="HEAVY METAL-ASSOCIATED ISOPRENYLATED PLANT PROTEIN 33-RELATED"/>
    <property type="match status" value="1"/>
</dbReference>
<dbReference type="InterPro" id="IPR006121">
    <property type="entry name" value="HMA_dom"/>
</dbReference>
<feature type="region of interest" description="Disordered" evidence="6">
    <location>
        <begin position="81"/>
        <end position="227"/>
    </location>
</feature>
<feature type="domain" description="HMA" evidence="7">
    <location>
        <begin position="15"/>
        <end position="78"/>
    </location>
</feature>
<keyword evidence="4" id="KW-0636">Prenylation</keyword>
<dbReference type="AlphaFoldDB" id="A0A6A1VM99"/>
<dbReference type="OrthoDB" id="689350at2759"/>
<dbReference type="SUPFAM" id="SSF55008">
    <property type="entry name" value="HMA, heavy metal-associated domain"/>
    <property type="match status" value="1"/>
</dbReference>
<evidence type="ECO:0000256" key="5">
    <source>
        <dbReference type="ARBA" id="ARBA00024045"/>
    </source>
</evidence>
<dbReference type="InterPro" id="IPR036163">
    <property type="entry name" value="HMA_dom_sf"/>
</dbReference>
<keyword evidence="3" id="KW-0449">Lipoprotein</keyword>
<reference evidence="8 9" key="1">
    <citation type="journal article" date="2019" name="Plant Biotechnol. J.">
        <title>The red bayberry genome and genetic basis of sex determination.</title>
        <authorList>
            <person name="Jia H.M."/>
            <person name="Jia H.J."/>
            <person name="Cai Q.L."/>
            <person name="Wang Y."/>
            <person name="Zhao H.B."/>
            <person name="Yang W.F."/>
            <person name="Wang G.Y."/>
            <person name="Li Y.H."/>
            <person name="Zhan D.L."/>
            <person name="Shen Y.T."/>
            <person name="Niu Q.F."/>
            <person name="Chang L."/>
            <person name="Qiu J."/>
            <person name="Zhao L."/>
            <person name="Xie H.B."/>
            <person name="Fu W.Y."/>
            <person name="Jin J."/>
            <person name="Li X.W."/>
            <person name="Jiao Y."/>
            <person name="Zhou C.C."/>
            <person name="Tu T."/>
            <person name="Chai C.Y."/>
            <person name="Gao J.L."/>
            <person name="Fan L.J."/>
            <person name="van de Weg E."/>
            <person name="Wang J.Y."/>
            <person name="Gao Z.S."/>
        </authorList>
    </citation>
    <scope>NUCLEOTIDE SEQUENCE [LARGE SCALE GENOMIC DNA]</scope>
    <source>
        <tissue evidence="8">Leaves</tissue>
    </source>
</reference>
<feature type="compositionally biased region" description="Low complexity" evidence="6">
    <location>
        <begin position="174"/>
        <end position="183"/>
    </location>
</feature>
<dbReference type="PROSITE" id="PS50846">
    <property type="entry name" value="HMA_2"/>
    <property type="match status" value="1"/>
</dbReference>
<name>A0A6A1VM99_9ROSI</name>
<evidence type="ECO:0000313" key="8">
    <source>
        <dbReference type="EMBL" id="KAB1214001.1"/>
    </source>
</evidence>
<sequence>MASKSAQEPSEPLKYQTWVLKVSLHCEGCKRKVKKVLQSIDGVFTTTFDSQQHKVTVTGNVTVETLIKKLVKTGKHAEIWPENLSGKEKKSGRAKTKDKDSDPESGTSLKDQKDGKTVEEKHSSFKNSGSESGGKLPENSPAREESPDGDHKGSESRVAAAKSGGKKKKRKGQKGSNGNRGSGEPFSGTPAIACTRSQIHNLGMNHGGAAPMNLSPPRQQSYQHPQGNFPNPFFVASCNRINPIQNFGPSYYVTSSPYTYQGTHQDMYPLRATPLDSFQIFSDENPNGCSVM</sequence>
<dbReference type="Gene3D" id="3.30.70.100">
    <property type="match status" value="1"/>
</dbReference>
<comment type="caution">
    <text evidence="8">The sequence shown here is derived from an EMBL/GenBank/DDBJ whole genome shotgun (WGS) entry which is preliminary data.</text>
</comment>